<comment type="caution">
    <text evidence="11">The sequence shown here is derived from an EMBL/GenBank/DDBJ whole genome shotgun (WGS) entry which is preliminary data.</text>
</comment>
<evidence type="ECO:0000259" key="10">
    <source>
        <dbReference type="Pfam" id="PF02882"/>
    </source>
</evidence>
<feature type="domain" description="Tetrahydrofolate dehydrogenase/cyclohydrolase catalytic" evidence="9">
    <location>
        <begin position="3"/>
        <end position="114"/>
    </location>
</feature>
<accession>A0A2G9Y6F5</accession>
<dbReference type="GO" id="GO:0004477">
    <property type="term" value="F:methenyltetrahydrofolate cyclohydrolase activity"/>
    <property type="evidence" value="ECO:0007669"/>
    <property type="project" value="TreeGrafter"/>
</dbReference>
<dbReference type="Gene3D" id="3.40.50.720">
    <property type="entry name" value="NAD(P)-binding Rossmann-like Domain"/>
    <property type="match status" value="1"/>
</dbReference>
<dbReference type="InterPro" id="IPR046346">
    <property type="entry name" value="Aminoacid_DH-like_N_sf"/>
</dbReference>
<organism evidence="11 12">
    <name type="scientific">Candidatus Roizmanbacteria bacterium CG23_combo_of_CG06-09_8_20_14_all_35_49</name>
    <dbReference type="NCBI Taxonomy" id="1974863"/>
    <lineage>
        <taxon>Bacteria</taxon>
        <taxon>Candidatus Roizmaniibacteriota</taxon>
    </lineage>
</organism>
<dbReference type="PRINTS" id="PR00085">
    <property type="entry name" value="THFDHDRGNASE"/>
</dbReference>
<protein>
    <recommendedName>
        <fullName evidence="13">Methenyltetrahydrofolate cyclohydrolase</fullName>
    </recommendedName>
</protein>
<evidence type="ECO:0000256" key="6">
    <source>
        <dbReference type="ARBA" id="ARBA00023002"/>
    </source>
</evidence>
<keyword evidence="8" id="KW-0511">Multifunctional enzyme</keyword>
<evidence type="ECO:0000256" key="3">
    <source>
        <dbReference type="ARBA" id="ARBA00022755"/>
    </source>
</evidence>
<evidence type="ECO:0000313" key="11">
    <source>
        <dbReference type="EMBL" id="PIP14818.1"/>
    </source>
</evidence>
<feature type="domain" description="Tetrahydrofolate dehydrogenase/cyclohydrolase NAD(P)-binding" evidence="10">
    <location>
        <begin position="162"/>
        <end position="285"/>
    </location>
</feature>
<dbReference type="InterPro" id="IPR036291">
    <property type="entry name" value="NAD(P)-bd_dom_sf"/>
</dbReference>
<dbReference type="GO" id="GO:0035999">
    <property type="term" value="P:tetrahydrofolate interconversion"/>
    <property type="evidence" value="ECO:0007669"/>
    <property type="project" value="TreeGrafter"/>
</dbReference>
<proteinExistence type="predicted"/>
<reference evidence="11 12" key="1">
    <citation type="submission" date="2017-09" db="EMBL/GenBank/DDBJ databases">
        <title>Depth-based differentiation of microbial function through sediment-hosted aquifers and enrichment of novel symbionts in the deep terrestrial subsurface.</title>
        <authorList>
            <person name="Probst A.J."/>
            <person name="Ladd B."/>
            <person name="Jarett J.K."/>
            <person name="Geller-Mcgrath D.E."/>
            <person name="Sieber C.M."/>
            <person name="Emerson J.B."/>
            <person name="Anantharaman K."/>
            <person name="Thomas B.C."/>
            <person name="Malmstrom R."/>
            <person name="Stieglmeier M."/>
            <person name="Klingl A."/>
            <person name="Woyke T."/>
            <person name="Ryan C.M."/>
            <person name="Banfield J.F."/>
        </authorList>
    </citation>
    <scope>NUCLEOTIDE SEQUENCE [LARGE SCALE GENOMIC DNA]</scope>
    <source>
        <strain evidence="11">CG23_combo_of_CG06-09_8_20_14_all_35_49</strain>
    </source>
</reference>
<keyword evidence="5" id="KW-0521">NADP</keyword>
<dbReference type="EMBL" id="PCRE01000044">
    <property type="protein sequence ID" value="PIP14818.1"/>
    <property type="molecule type" value="Genomic_DNA"/>
</dbReference>
<evidence type="ECO:0000256" key="4">
    <source>
        <dbReference type="ARBA" id="ARBA00022801"/>
    </source>
</evidence>
<dbReference type="SUPFAM" id="SSF51735">
    <property type="entry name" value="NAD(P)-binding Rossmann-fold domains"/>
    <property type="match status" value="1"/>
</dbReference>
<keyword evidence="7" id="KW-0028">Amino-acid biosynthesis</keyword>
<dbReference type="Gene3D" id="3.40.50.10860">
    <property type="entry name" value="Leucine Dehydrogenase, chain A, domain 1"/>
    <property type="match status" value="1"/>
</dbReference>
<dbReference type="GO" id="GO:0006164">
    <property type="term" value="P:purine nucleotide biosynthetic process"/>
    <property type="evidence" value="ECO:0007669"/>
    <property type="project" value="UniProtKB-KW"/>
</dbReference>
<keyword evidence="4" id="KW-0378">Hydrolase</keyword>
<dbReference type="GO" id="GO:0009086">
    <property type="term" value="P:methionine biosynthetic process"/>
    <property type="evidence" value="ECO:0007669"/>
    <property type="project" value="UniProtKB-KW"/>
</dbReference>
<comment type="pathway">
    <text evidence="1">One-carbon metabolism; tetrahydrofolate interconversion.</text>
</comment>
<keyword evidence="2" id="KW-0554">One-carbon metabolism</keyword>
<evidence type="ECO:0000256" key="1">
    <source>
        <dbReference type="ARBA" id="ARBA00004777"/>
    </source>
</evidence>
<dbReference type="InterPro" id="IPR020630">
    <property type="entry name" value="THF_DH/CycHdrlase_cat_dom"/>
</dbReference>
<dbReference type="InterPro" id="IPR000672">
    <property type="entry name" value="THF_DH/CycHdrlase"/>
</dbReference>
<gene>
    <name evidence="11" type="ORF">COX47_03185</name>
</gene>
<dbReference type="PANTHER" id="PTHR48099">
    <property type="entry name" value="C-1-TETRAHYDROFOLATE SYNTHASE, CYTOPLASMIC-RELATED"/>
    <property type="match status" value="1"/>
</dbReference>
<dbReference type="Pfam" id="PF02882">
    <property type="entry name" value="THF_DHG_CYH_C"/>
    <property type="match status" value="1"/>
</dbReference>
<sequence>MKIEGKKIASYLEKLLRQEVRLLKKKPKLVTILVGQSPEQLSYVKIKKNFAKKLKIGFNFIHLKTTPNFSQLMGQLKTINDDKTTTGIIIQQPLPAQLATNSIYDYLSLEKEIEGHKRKSPFLPPLGLAVLTILKYIFLNKRIDKNLFVNFEKDITDLKKIFKNKKVVLVGRGLTGGKPIGETLSAMKINFLNINSNTINPENYFKIADIIITAVGKKVIESSTLKPGVVLINVGLRKENGKLKGDYEEKEVKDIASFYTPTPGGAGPIDIIYLYKNLIEAAKLQR</sequence>
<keyword evidence="6" id="KW-0560">Oxidoreductase</keyword>
<evidence type="ECO:0000256" key="5">
    <source>
        <dbReference type="ARBA" id="ARBA00022857"/>
    </source>
</evidence>
<evidence type="ECO:0000259" key="9">
    <source>
        <dbReference type="Pfam" id="PF00763"/>
    </source>
</evidence>
<evidence type="ECO:0008006" key="13">
    <source>
        <dbReference type="Google" id="ProtNLM"/>
    </source>
</evidence>
<dbReference type="SUPFAM" id="SSF53223">
    <property type="entry name" value="Aminoacid dehydrogenase-like, N-terminal domain"/>
    <property type="match status" value="1"/>
</dbReference>
<keyword evidence="3" id="KW-0658">Purine biosynthesis</keyword>
<evidence type="ECO:0000256" key="2">
    <source>
        <dbReference type="ARBA" id="ARBA00022563"/>
    </source>
</evidence>
<dbReference type="Proteomes" id="UP000231025">
    <property type="component" value="Unassembled WGS sequence"/>
</dbReference>
<keyword evidence="7" id="KW-0486">Methionine biosynthesis</keyword>
<dbReference type="GO" id="GO:0004488">
    <property type="term" value="F:methylenetetrahydrofolate dehydrogenase (NADP+) activity"/>
    <property type="evidence" value="ECO:0007669"/>
    <property type="project" value="InterPro"/>
</dbReference>
<evidence type="ECO:0000256" key="7">
    <source>
        <dbReference type="ARBA" id="ARBA00023167"/>
    </source>
</evidence>
<evidence type="ECO:0000256" key="8">
    <source>
        <dbReference type="ARBA" id="ARBA00023268"/>
    </source>
</evidence>
<dbReference type="AlphaFoldDB" id="A0A2G9Y6F5"/>
<dbReference type="InterPro" id="IPR020631">
    <property type="entry name" value="THF_DH/CycHdrlase_NAD-bd_dom"/>
</dbReference>
<name>A0A2G9Y6F5_9BACT</name>
<dbReference type="PANTHER" id="PTHR48099:SF5">
    <property type="entry name" value="C-1-TETRAHYDROFOLATE SYNTHASE, CYTOPLASMIC"/>
    <property type="match status" value="1"/>
</dbReference>
<dbReference type="GO" id="GO:0005829">
    <property type="term" value="C:cytosol"/>
    <property type="evidence" value="ECO:0007669"/>
    <property type="project" value="TreeGrafter"/>
</dbReference>
<dbReference type="Pfam" id="PF00763">
    <property type="entry name" value="THF_DHG_CYH"/>
    <property type="match status" value="1"/>
</dbReference>
<evidence type="ECO:0000313" key="12">
    <source>
        <dbReference type="Proteomes" id="UP000231025"/>
    </source>
</evidence>